<dbReference type="PROSITE" id="PS00108">
    <property type="entry name" value="PROTEIN_KINASE_ST"/>
    <property type="match status" value="1"/>
</dbReference>
<reference evidence="7 8" key="1">
    <citation type="submission" date="2019-02" db="EMBL/GenBank/DDBJ databases">
        <title>Deep-cultivation of Planctomycetes and their phenomic and genomic characterization uncovers novel biology.</title>
        <authorList>
            <person name="Wiegand S."/>
            <person name="Jogler M."/>
            <person name="Boedeker C."/>
            <person name="Pinto D."/>
            <person name="Vollmers J."/>
            <person name="Rivas-Marin E."/>
            <person name="Kohn T."/>
            <person name="Peeters S.H."/>
            <person name="Heuer A."/>
            <person name="Rast P."/>
            <person name="Oberbeckmann S."/>
            <person name="Bunk B."/>
            <person name="Jeske O."/>
            <person name="Meyerdierks A."/>
            <person name="Storesund J.E."/>
            <person name="Kallscheuer N."/>
            <person name="Luecker S."/>
            <person name="Lage O.M."/>
            <person name="Pohl T."/>
            <person name="Merkel B.J."/>
            <person name="Hornburger P."/>
            <person name="Mueller R.-W."/>
            <person name="Bruemmer F."/>
            <person name="Labrenz M."/>
            <person name="Spormann A.M."/>
            <person name="Op den Camp H."/>
            <person name="Overmann J."/>
            <person name="Amann R."/>
            <person name="Jetten M.S.M."/>
            <person name="Mascher T."/>
            <person name="Medema M.H."/>
            <person name="Devos D.P."/>
            <person name="Kaster A.-K."/>
            <person name="Ovreas L."/>
            <person name="Rohde M."/>
            <person name="Galperin M.Y."/>
            <person name="Jogler C."/>
        </authorList>
    </citation>
    <scope>NUCLEOTIDE SEQUENCE [LARGE SCALE GENOMIC DNA]</scope>
    <source>
        <strain evidence="7 8">Pla175</strain>
    </source>
</reference>
<dbReference type="PANTHER" id="PTHR43289:SF6">
    <property type="entry name" value="SERINE_THREONINE-PROTEIN KINASE NEKL-3"/>
    <property type="match status" value="1"/>
</dbReference>
<sequence length="1123" mass="119896">MPAELPPDVEQLLYAVLAVQLGLVAPETLRQLTSQDETDSDQTLGQRLVQSGSLRADEHDLLTEIASVAHLRAGASLDRVLASCPTLGSLKIALNESQGGSDRESAPTVLFEQSDHDTSVVSGERGGGLVRQTAAGERFVKLKPHAAGGLGEVSVARDEQVRREVALKELQEKYADDPEKRRRFLVEGEITGALEHPGVVPVYALGVDPLGRPFYAMRFIRGESLRGAAKTLARGWPRSSRFDRGNLDFRRLLTRFVEVCNAVQYAHSRGVLHRDLKPDNVMLGKHGETYVVDWGMARIMSEPEETLAPVSEQKVRATYSGDSATQMGSVMGTLEFMSPEQAAGDIAALGPPADVFSLGATLYYLLTEKAPIRGETINEKLRRAQAAEFTPARELAREIPPPLAAVCDRAMARRPADRYPSARALADDVEAWLADAPLIAHADSPTERASRFLRRHWKWVTPVVVGTLAAALIAGLASIAIDAARREAVRLAESESAARRLAEQRLGVARDSVDAWLTGASETMRYFPSAVQARRTMLQQAAEAYRGFAAESGDDAGIALERGRSLIRLGSIYRTLRENAAAADSFTEAVEALAAVDRSSEVGHAAQIETARAEGLLASVQAEAGDWVAASSTFQGAIARITAQTRDSTDGDRQALLAECEILASFGAAAALTGDMKEATKRLNAARDAALSLSAEGAGDLRPRELLAAAELNLGQIELLEGDAPVAERRFREALAFFQAARIIDPRQLRYGQSAADASLYLAAARRRLGDLAGEADASQQAIDAYLALLAQQPGSPVLEERLMLARIDLGQLRLDLADPDGAEAALAMASETSELLLGSGARGPQVLEARAAVLDAMAELRLLKGEHQAALESAEAATAVLSALIDSLPDTPQYRLRLAVSLGNAARALEIQADLEGARKRLTTALDLLAPLCVGPDRSADAISVSAAMNGRLATLLAGEEPASSAERLEDAQQQWSEAVIGAVEARIFQQATLFMLTRPDATLSHYTTALRWAESAVASAPHHPRGQILLAWAKQATGGPLDQASIIGGSPLETASKGYLNSLRLAVSHPSDALRAQSEARVAAEAIPGDWLLSPLAKMVDARLAATADPPPTNSQESPHE</sequence>
<dbReference type="InterPro" id="IPR000719">
    <property type="entry name" value="Prot_kinase_dom"/>
</dbReference>
<accession>A0A518DD63</accession>
<dbReference type="Pfam" id="PF00069">
    <property type="entry name" value="Pkinase"/>
    <property type="match status" value="1"/>
</dbReference>
<evidence type="ECO:0000313" key="8">
    <source>
        <dbReference type="Proteomes" id="UP000317429"/>
    </source>
</evidence>
<keyword evidence="8" id="KW-1185">Reference proteome</keyword>
<proteinExistence type="predicted"/>
<feature type="domain" description="Protein kinase" evidence="6">
    <location>
        <begin position="139"/>
        <end position="433"/>
    </location>
</feature>
<dbReference type="GO" id="GO:0005524">
    <property type="term" value="F:ATP binding"/>
    <property type="evidence" value="ECO:0007669"/>
    <property type="project" value="UniProtKB-KW"/>
</dbReference>
<dbReference type="InterPro" id="IPR011009">
    <property type="entry name" value="Kinase-like_dom_sf"/>
</dbReference>
<keyword evidence="3 7" id="KW-0418">Kinase</keyword>
<keyword evidence="2" id="KW-0547">Nucleotide-binding</keyword>
<dbReference type="InterPro" id="IPR011990">
    <property type="entry name" value="TPR-like_helical_dom_sf"/>
</dbReference>
<dbReference type="SUPFAM" id="SSF48452">
    <property type="entry name" value="TPR-like"/>
    <property type="match status" value="2"/>
</dbReference>
<dbReference type="InterPro" id="IPR008271">
    <property type="entry name" value="Ser/Thr_kinase_AS"/>
</dbReference>
<dbReference type="CDD" id="cd14014">
    <property type="entry name" value="STKc_PknB_like"/>
    <property type="match status" value="1"/>
</dbReference>
<evidence type="ECO:0000256" key="1">
    <source>
        <dbReference type="ARBA" id="ARBA00022679"/>
    </source>
</evidence>
<dbReference type="SUPFAM" id="SSF56112">
    <property type="entry name" value="Protein kinase-like (PK-like)"/>
    <property type="match status" value="1"/>
</dbReference>
<dbReference type="EMBL" id="CP036291">
    <property type="protein sequence ID" value="QDU89425.1"/>
    <property type="molecule type" value="Genomic_DNA"/>
</dbReference>
<keyword evidence="4" id="KW-0067">ATP-binding</keyword>
<organism evidence="7 8">
    <name type="scientific">Pirellulimonas nuda</name>
    <dbReference type="NCBI Taxonomy" id="2528009"/>
    <lineage>
        <taxon>Bacteria</taxon>
        <taxon>Pseudomonadati</taxon>
        <taxon>Planctomycetota</taxon>
        <taxon>Planctomycetia</taxon>
        <taxon>Pirellulales</taxon>
        <taxon>Lacipirellulaceae</taxon>
        <taxon>Pirellulimonas</taxon>
    </lineage>
</organism>
<dbReference type="GO" id="GO:0004674">
    <property type="term" value="F:protein serine/threonine kinase activity"/>
    <property type="evidence" value="ECO:0007669"/>
    <property type="project" value="UniProtKB-EC"/>
</dbReference>
<evidence type="ECO:0000256" key="2">
    <source>
        <dbReference type="ARBA" id="ARBA00022741"/>
    </source>
</evidence>
<dbReference type="SMART" id="SM00220">
    <property type="entry name" value="S_TKc"/>
    <property type="match status" value="1"/>
</dbReference>
<dbReference type="RefSeq" id="WP_197526816.1">
    <property type="nucleotide sequence ID" value="NZ_CP036291.1"/>
</dbReference>
<dbReference type="Proteomes" id="UP000317429">
    <property type="component" value="Chromosome"/>
</dbReference>
<evidence type="ECO:0000313" key="7">
    <source>
        <dbReference type="EMBL" id="QDU89425.1"/>
    </source>
</evidence>
<dbReference type="KEGG" id="pnd:Pla175_28150"/>
<dbReference type="PANTHER" id="PTHR43289">
    <property type="entry name" value="MITOGEN-ACTIVATED PROTEIN KINASE KINASE KINASE 20-RELATED"/>
    <property type="match status" value="1"/>
</dbReference>
<gene>
    <name evidence="7" type="primary">pknD_2</name>
    <name evidence="7" type="ORF">Pla175_28150</name>
</gene>
<dbReference type="Gene3D" id="1.10.510.10">
    <property type="entry name" value="Transferase(Phosphotransferase) domain 1"/>
    <property type="match status" value="1"/>
</dbReference>
<dbReference type="EC" id="2.7.11.1" evidence="7"/>
<dbReference type="Gene3D" id="1.25.40.10">
    <property type="entry name" value="Tetratricopeptide repeat domain"/>
    <property type="match status" value="1"/>
</dbReference>
<protein>
    <submittedName>
        <fullName evidence="7">Serine/threonine-protein kinase PknD</fullName>
        <ecNumber evidence="7">2.7.11.1</ecNumber>
    </submittedName>
</protein>
<evidence type="ECO:0000256" key="3">
    <source>
        <dbReference type="ARBA" id="ARBA00022777"/>
    </source>
</evidence>
<keyword evidence="1 7" id="KW-0808">Transferase</keyword>
<dbReference type="Gene3D" id="3.30.200.20">
    <property type="entry name" value="Phosphorylase Kinase, domain 1"/>
    <property type="match status" value="1"/>
</dbReference>
<evidence type="ECO:0000259" key="6">
    <source>
        <dbReference type="PROSITE" id="PS50011"/>
    </source>
</evidence>
<dbReference type="PROSITE" id="PS50011">
    <property type="entry name" value="PROTEIN_KINASE_DOM"/>
    <property type="match status" value="1"/>
</dbReference>
<feature type="coiled-coil region" evidence="5">
    <location>
        <begin position="669"/>
        <end position="696"/>
    </location>
</feature>
<name>A0A518DD63_9BACT</name>
<dbReference type="AlphaFoldDB" id="A0A518DD63"/>
<evidence type="ECO:0000256" key="5">
    <source>
        <dbReference type="SAM" id="Coils"/>
    </source>
</evidence>
<evidence type="ECO:0000256" key="4">
    <source>
        <dbReference type="ARBA" id="ARBA00022840"/>
    </source>
</evidence>
<keyword evidence="5" id="KW-0175">Coiled coil</keyword>